<sequence length="93" mass="10312">MLIEVRITLSHTIGETIDRASAAIRKAKLCMRSPLENICVFGPRIDLDGDGRPTALLYRVTDNHERGSSVVWGKAAAEMRYGNEQTRNKARAA</sequence>
<gene>
    <name evidence="1" type="ORF">Defa_20250</name>
</gene>
<keyword evidence="2" id="KW-1185">Reference proteome</keyword>
<dbReference type="Proteomes" id="UP001628192">
    <property type="component" value="Unassembled WGS sequence"/>
</dbReference>
<dbReference type="EMBL" id="BAAFSG010000001">
    <property type="protein sequence ID" value="GAB1254538.1"/>
    <property type="molecule type" value="Genomic_DNA"/>
</dbReference>
<reference evidence="1 2" key="1">
    <citation type="journal article" date="2025" name="Int. J. Syst. Evol. Microbiol.">
        <title>Desulfovibrio falkowii sp. nov., Porphyromonas miyakawae sp. nov., Mediterraneibacter flintii sp. nov. and Owariibacterium komagatae gen. nov., sp. nov., isolated from human faeces.</title>
        <authorList>
            <person name="Hamaguchi T."/>
            <person name="Ohara M."/>
            <person name="Hisatomi A."/>
            <person name="Sekiguchi K."/>
            <person name="Takeda J.I."/>
            <person name="Ueyama J."/>
            <person name="Ito M."/>
            <person name="Nishiwaki H."/>
            <person name="Ogi T."/>
            <person name="Hirayama M."/>
            <person name="Ohkuma M."/>
            <person name="Sakamoto M."/>
            <person name="Ohno K."/>
        </authorList>
    </citation>
    <scope>NUCLEOTIDE SEQUENCE [LARGE SCALE GENOMIC DNA]</scope>
    <source>
        <strain evidence="1 2">13CB8C</strain>
    </source>
</reference>
<name>A0ABQ0E9X0_9BACT</name>
<evidence type="ECO:0000313" key="2">
    <source>
        <dbReference type="Proteomes" id="UP001628192"/>
    </source>
</evidence>
<proteinExistence type="predicted"/>
<dbReference type="RefSeq" id="WP_407844797.1">
    <property type="nucleotide sequence ID" value="NZ_BAAFSG010000001.1"/>
</dbReference>
<protein>
    <submittedName>
        <fullName evidence="1">Uncharacterized protein</fullName>
    </submittedName>
</protein>
<comment type="caution">
    <text evidence="1">The sequence shown here is derived from an EMBL/GenBank/DDBJ whole genome shotgun (WGS) entry which is preliminary data.</text>
</comment>
<evidence type="ECO:0000313" key="1">
    <source>
        <dbReference type="EMBL" id="GAB1254538.1"/>
    </source>
</evidence>
<accession>A0ABQ0E9X0</accession>
<organism evidence="1 2">
    <name type="scientific">Desulfovibrio falkowii</name>
    <dbReference type="NCBI Taxonomy" id="3136602"/>
    <lineage>
        <taxon>Bacteria</taxon>
        <taxon>Pseudomonadati</taxon>
        <taxon>Thermodesulfobacteriota</taxon>
        <taxon>Desulfovibrionia</taxon>
        <taxon>Desulfovibrionales</taxon>
        <taxon>Desulfovibrionaceae</taxon>
        <taxon>Desulfovibrio</taxon>
    </lineage>
</organism>